<protein>
    <recommendedName>
        <fullName evidence="4">DUF5362 domain-containing protein</fullName>
    </recommendedName>
</protein>
<feature type="transmembrane region" description="Helical" evidence="1">
    <location>
        <begin position="116"/>
        <end position="140"/>
    </location>
</feature>
<feature type="transmembrane region" description="Helical" evidence="1">
    <location>
        <begin position="68"/>
        <end position="85"/>
    </location>
</feature>
<evidence type="ECO:0000256" key="1">
    <source>
        <dbReference type="SAM" id="Phobius"/>
    </source>
</evidence>
<evidence type="ECO:0000313" key="2">
    <source>
        <dbReference type="EMBL" id="RXR22665.1"/>
    </source>
</evidence>
<dbReference type="Proteomes" id="UP000289857">
    <property type="component" value="Unassembled WGS sequence"/>
</dbReference>
<keyword evidence="1" id="KW-1133">Transmembrane helix</keyword>
<gene>
    <name evidence="2" type="ORF">EQG61_08790</name>
</gene>
<evidence type="ECO:0008006" key="4">
    <source>
        <dbReference type="Google" id="ProtNLM"/>
    </source>
</evidence>
<dbReference type="OrthoDB" id="1121797at2"/>
<proteinExistence type="predicted"/>
<reference evidence="3" key="1">
    <citation type="submission" date="2019-01" db="EMBL/GenBank/DDBJ databases">
        <title>Cytophagaceae bacterium strain CAR-16.</title>
        <authorList>
            <person name="Chen W.-M."/>
        </authorList>
    </citation>
    <scope>NUCLEOTIDE SEQUENCE [LARGE SCALE GENOMIC DNA]</scope>
    <source>
        <strain evidence="3">WWJ-16</strain>
    </source>
</reference>
<feature type="transmembrane region" description="Helical" evidence="1">
    <location>
        <begin position="25"/>
        <end position="48"/>
    </location>
</feature>
<organism evidence="2 3">
    <name type="scientific">Flavobacterium stagni</name>
    <dbReference type="NCBI Taxonomy" id="2506421"/>
    <lineage>
        <taxon>Bacteria</taxon>
        <taxon>Pseudomonadati</taxon>
        <taxon>Bacteroidota</taxon>
        <taxon>Flavobacteriia</taxon>
        <taxon>Flavobacteriales</taxon>
        <taxon>Flavobacteriaceae</taxon>
        <taxon>Flavobacterium</taxon>
    </lineage>
</organism>
<keyword evidence="1" id="KW-0472">Membrane</keyword>
<accession>A0A4Q1K9M2</accession>
<sequence length="146" mass="16354">MYMENQNQIVLNELAKDALRVSAKWSLFLSILGFIGIGIMVLMALFFITTTSSMDALGFGGMRRLFGMIYLLVSGIYIMPVVYLYRYASGMKNALVFQDSDNVAFALENLKSHHKYLGILLIVLISFYILMFVGGVFFAASRVSGF</sequence>
<keyword evidence="1" id="KW-0812">Transmembrane</keyword>
<dbReference type="EMBL" id="SBKN01000004">
    <property type="protein sequence ID" value="RXR22665.1"/>
    <property type="molecule type" value="Genomic_DNA"/>
</dbReference>
<evidence type="ECO:0000313" key="3">
    <source>
        <dbReference type="Proteomes" id="UP000289857"/>
    </source>
</evidence>
<keyword evidence="3" id="KW-1185">Reference proteome</keyword>
<dbReference type="RefSeq" id="WP_129461550.1">
    <property type="nucleotide sequence ID" value="NZ_SBKN01000004.1"/>
</dbReference>
<comment type="caution">
    <text evidence="2">The sequence shown here is derived from an EMBL/GenBank/DDBJ whole genome shotgun (WGS) entry which is preliminary data.</text>
</comment>
<dbReference type="AlphaFoldDB" id="A0A4Q1K9M2"/>
<name>A0A4Q1K9M2_9FLAO</name>